<name>A0A7Y9ZGW7_9ACTN</name>
<dbReference type="RefSeq" id="WP_036543579.1">
    <property type="nucleotide sequence ID" value="NZ_JACBZM010000001.1"/>
</dbReference>
<organism evidence="1 2">
    <name type="scientific">Nocardioides aromaticivorans</name>
    <dbReference type="NCBI Taxonomy" id="200618"/>
    <lineage>
        <taxon>Bacteria</taxon>
        <taxon>Bacillati</taxon>
        <taxon>Actinomycetota</taxon>
        <taxon>Actinomycetes</taxon>
        <taxon>Propionibacteriales</taxon>
        <taxon>Nocardioidaceae</taxon>
        <taxon>Nocardioides</taxon>
    </lineage>
</organism>
<reference evidence="1 2" key="1">
    <citation type="submission" date="2020-07" db="EMBL/GenBank/DDBJ databases">
        <title>Sequencing the genomes of 1000 actinobacteria strains.</title>
        <authorList>
            <person name="Klenk H.-P."/>
        </authorList>
    </citation>
    <scope>NUCLEOTIDE SEQUENCE [LARGE SCALE GENOMIC DNA]</scope>
    <source>
        <strain evidence="1 2">DSM 15131</strain>
    </source>
</reference>
<dbReference type="Proteomes" id="UP000562045">
    <property type="component" value="Unassembled WGS sequence"/>
</dbReference>
<proteinExistence type="predicted"/>
<dbReference type="AlphaFoldDB" id="A0A7Y9ZGW7"/>
<protein>
    <submittedName>
        <fullName evidence="1">Uncharacterized protein</fullName>
    </submittedName>
</protein>
<evidence type="ECO:0000313" key="1">
    <source>
        <dbReference type="EMBL" id="NYI45217.1"/>
    </source>
</evidence>
<dbReference type="EMBL" id="JACBZM010000001">
    <property type="protein sequence ID" value="NYI45217.1"/>
    <property type="molecule type" value="Genomic_DNA"/>
</dbReference>
<evidence type="ECO:0000313" key="2">
    <source>
        <dbReference type="Proteomes" id="UP000562045"/>
    </source>
</evidence>
<gene>
    <name evidence="1" type="ORF">BJ993_002297</name>
</gene>
<comment type="caution">
    <text evidence="1">The sequence shown here is derived from an EMBL/GenBank/DDBJ whole genome shotgun (WGS) entry which is preliminary data.</text>
</comment>
<sequence length="94" mass="10479">MDTFEEYTGDRAAARQMREGLTVLAGRYAGTPLGDQISDTLAGRTSMRELADDPEFATLALQGAREYLDAWRELSPEQRAEINRQAREIDAADD</sequence>
<accession>A0A7Y9ZGW7</accession>